<protein>
    <submittedName>
        <fullName evidence="1">Uncharacterized protein LOC103403171</fullName>
    </submittedName>
</protein>
<dbReference type="EMBL" id="GGEC01025237">
    <property type="protein sequence ID" value="MBX05721.1"/>
    <property type="molecule type" value="Transcribed_RNA"/>
</dbReference>
<evidence type="ECO:0000313" key="1">
    <source>
        <dbReference type="EMBL" id="MBX05721.1"/>
    </source>
</evidence>
<dbReference type="AlphaFoldDB" id="A0A2P2KJ36"/>
<name>A0A2P2KJ36_RHIMU</name>
<accession>A0A2P2KJ36</accession>
<organism evidence="1">
    <name type="scientific">Rhizophora mucronata</name>
    <name type="common">Asiatic mangrove</name>
    <dbReference type="NCBI Taxonomy" id="61149"/>
    <lineage>
        <taxon>Eukaryota</taxon>
        <taxon>Viridiplantae</taxon>
        <taxon>Streptophyta</taxon>
        <taxon>Embryophyta</taxon>
        <taxon>Tracheophyta</taxon>
        <taxon>Spermatophyta</taxon>
        <taxon>Magnoliopsida</taxon>
        <taxon>eudicotyledons</taxon>
        <taxon>Gunneridae</taxon>
        <taxon>Pentapetalae</taxon>
        <taxon>rosids</taxon>
        <taxon>fabids</taxon>
        <taxon>Malpighiales</taxon>
        <taxon>Rhizophoraceae</taxon>
        <taxon>Rhizophora</taxon>
    </lineage>
</organism>
<proteinExistence type="predicted"/>
<reference evidence="1" key="1">
    <citation type="submission" date="2018-02" db="EMBL/GenBank/DDBJ databases">
        <title>Rhizophora mucronata_Transcriptome.</title>
        <authorList>
            <person name="Meera S.P."/>
            <person name="Sreeshan A."/>
            <person name="Augustine A."/>
        </authorList>
    </citation>
    <scope>NUCLEOTIDE SEQUENCE</scope>
    <source>
        <tissue evidence="1">Leaf</tissue>
    </source>
</reference>
<sequence>MAPNLPLSNQNKHAAQVFDRPFFLTDYTGLIKVHKCTMNRRNCEANGQVEKPCMISFYTQKKPCSCTTKSTSSVHPFSWHCIQLEPAHWKQLEQDQC</sequence>